<dbReference type="EMBL" id="CAAGRJ010000002">
    <property type="protein sequence ID" value="VFV17168.1"/>
    <property type="molecule type" value="Genomic_DNA"/>
</dbReference>
<sequence length="111" mass="11474">MSGVQRARVVPGASAVICRQCSPVSAVLVQQHPSKHVFGKNLKATSCVIHGALEKGPLPLFSGCTQPRGVLHSACVPLASRLTGSQGSWCSSPITCKDANTSLSSVGEYGQ</sequence>
<feature type="non-terminal residue" evidence="1">
    <location>
        <position position="111"/>
    </location>
</feature>
<evidence type="ECO:0000313" key="2">
    <source>
        <dbReference type="Proteomes" id="UP000386466"/>
    </source>
</evidence>
<dbReference type="Proteomes" id="UP000386466">
    <property type="component" value="Unassembled WGS sequence"/>
</dbReference>
<keyword evidence="2" id="KW-1185">Reference proteome</keyword>
<reference evidence="1 2" key="1">
    <citation type="submission" date="2019-01" db="EMBL/GenBank/DDBJ databases">
        <authorList>
            <person name="Alioto T."/>
            <person name="Alioto T."/>
        </authorList>
    </citation>
    <scope>NUCLEOTIDE SEQUENCE [LARGE SCALE GENOMIC DNA]</scope>
</reference>
<dbReference type="AlphaFoldDB" id="A0A485MAC7"/>
<accession>A0A485MAC7</accession>
<protein>
    <submittedName>
        <fullName evidence="1">Uncharacterized protein</fullName>
    </submittedName>
</protein>
<proteinExistence type="predicted"/>
<gene>
    <name evidence="1" type="ORF">LYPA_23C010799</name>
</gene>
<evidence type="ECO:0000313" key="1">
    <source>
        <dbReference type="EMBL" id="VFV17168.1"/>
    </source>
</evidence>
<name>A0A485MAC7_LYNPA</name>
<organism evidence="1 2">
    <name type="scientific">Lynx pardinus</name>
    <name type="common">Iberian lynx</name>
    <name type="synonym">Felis pardina</name>
    <dbReference type="NCBI Taxonomy" id="191816"/>
    <lineage>
        <taxon>Eukaryota</taxon>
        <taxon>Metazoa</taxon>
        <taxon>Chordata</taxon>
        <taxon>Craniata</taxon>
        <taxon>Vertebrata</taxon>
        <taxon>Euteleostomi</taxon>
        <taxon>Mammalia</taxon>
        <taxon>Eutheria</taxon>
        <taxon>Laurasiatheria</taxon>
        <taxon>Carnivora</taxon>
        <taxon>Feliformia</taxon>
        <taxon>Felidae</taxon>
        <taxon>Felinae</taxon>
        <taxon>Lynx</taxon>
    </lineage>
</organism>